<dbReference type="NCBIfam" id="NF041644">
    <property type="entry name" value="CBO0543_fam"/>
    <property type="match status" value="1"/>
</dbReference>
<comment type="caution">
    <text evidence="2">The sequence shown here is derived from an EMBL/GenBank/DDBJ whole genome shotgun (WGS) entry which is preliminary data.</text>
</comment>
<dbReference type="RefSeq" id="WP_322447228.1">
    <property type="nucleotide sequence ID" value="NZ_JAXOFX010000009.1"/>
</dbReference>
<evidence type="ECO:0000313" key="2">
    <source>
        <dbReference type="EMBL" id="MDZ5472930.1"/>
    </source>
</evidence>
<dbReference type="EMBL" id="JAXOFX010000009">
    <property type="protein sequence ID" value="MDZ5472930.1"/>
    <property type="molecule type" value="Genomic_DNA"/>
</dbReference>
<protein>
    <submittedName>
        <fullName evidence="2">CBO0543 family protein</fullName>
    </submittedName>
</protein>
<sequence length="175" mass="21115">MNALYALVWLFALIKWGDYKNWKKYYPTFLFFVVGDFAYHYLLSDIYPMWRYTPQGFDKNIDLTNTHISLSVMAVKYPATTLIYLSKFPKENMIYKILYVAGWVCLYTINEGIDLKLHLIKHFNGWNLYWSILFNIFIFSILKIHFTRPIVAWLLSFIFIVFLWNVFNVPKEVFR</sequence>
<gene>
    <name evidence="2" type="ORF">SM124_14525</name>
</gene>
<feature type="transmembrane region" description="Helical" evidence="1">
    <location>
        <begin position="150"/>
        <end position="167"/>
    </location>
</feature>
<keyword evidence="3" id="KW-1185">Reference proteome</keyword>
<feature type="transmembrane region" description="Helical" evidence="1">
    <location>
        <begin position="25"/>
        <end position="42"/>
    </location>
</feature>
<evidence type="ECO:0000313" key="3">
    <source>
        <dbReference type="Proteomes" id="UP001290455"/>
    </source>
</evidence>
<organism evidence="2 3">
    <name type="scientific">Robertmurraya mangrovi</name>
    <dbReference type="NCBI Taxonomy" id="3098077"/>
    <lineage>
        <taxon>Bacteria</taxon>
        <taxon>Bacillati</taxon>
        <taxon>Bacillota</taxon>
        <taxon>Bacilli</taxon>
        <taxon>Bacillales</taxon>
        <taxon>Bacillaceae</taxon>
        <taxon>Robertmurraya</taxon>
    </lineage>
</organism>
<evidence type="ECO:0000256" key="1">
    <source>
        <dbReference type="SAM" id="Phobius"/>
    </source>
</evidence>
<keyword evidence="1" id="KW-1133">Transmembrane helix</keyword>
<keyword evidence="1" id="KW-0472">Membrane</keyword>
<keyword evidence="1" id="KW-0812">Transmembrane</keyword>
<dbReference type="InterPro" id="IPR048147">
    <property type="entry name" value="CBO0543-like"/>
</dbReference>
<name>A0ABU5J0Q6_9BACI</name>
<proteinExistence type="predicted"/>
<accession>A0ABU5J0Q6</accession>
<reference evidence="2 3" key="1">
    <citation type="submission" date="2023-11" db="EMBL/GenBank/DDBJ databases">
        <title>Bacillus jintuensis, isolated from a mudflat on the Beibu Gulf coast.</title>
        <authorList>
            <person name="Li M."/>
        </authorList>
    </citation>
    <scope>NUCLEOTIDE SEQUENCE [LARGE SCALE GENOMIC DNA]</scope>
    <source>
        <strain evidence="2 3">31A1R</strain>
    </source>
</reference>
<dbReference type="Proteomes" id="UP001290455">
    <property type="component" value="Unassembled WGS sequence"/>
</dbReference>
<feature type="transmembrane region" description="Helical" evidence="1">
    <location>
        <begin position="125"/>
        <end position="144"/>
    </location>
</feature>